<dbReference type="Proteomes" id="UP000663842">
    <property type="component" value="Unassembled WGS sequence"/>
</dbReference>
<keyword evidence="16" id="KW-1185">Reference proteome</keyword>
<dbReference type="Proteomes" id="UP000663866">
    <property type="component" value="Unassembled WGS sequence"/>
</dbReference>
<dbReference type="GO" id="GO:0008270">
    <property type="term" value="F:zinc ion binding"/>
    <property type="evidence" value="ECO:0007669"/>
    <property type="project" value="UniProtKB-KW"/>
</dbReference>
<evidence type="ECO:0000313" key="16">
    <source>
        <dbReference type="Proteomes" id="UP000663866"/>
    </source>
</evidence>
<dbReference type="InterPro" id="IPR016181">
    <property type="entry name" value="Acyl_CoA_acyltransferase"/>
</dbReference>
<keyword evidence="9" id="KW-0007">Acetylation</keyword>
<dbReference type="EMBL" id="CAJOBG010001727">
    <property type="protein sequence ID" value="CAF3953480.1"/>
    <property type="molecule type" value="Genomic_DNA"/>
</dbReference>
<dbReference type="GO" id="GO:0000785">
    <property type="term" value="C:chromatin"/>
    <property type="evidence" value="ECO:0007669"/>
    <property type="project" value="TreeGrafter"/>
</dbReference>
<dbReference type="Pfam" id="PF17772">
    <property type="entry name" value="zf-MYST"/>
    <property type="match status" value="1"/>
</dbReference>
<evidence type="ECO:0000313" key="15">
    <source>
        <dbReference type="EMBL" id="CAF4017025.1"/>
    </source>
</evidence>
<dbReference type="InterPro" id="IPR040706">
    <property type="entry name" value="Zf-MYST"/>
</dbReference>
<organism evidence="14 16">
    <name type="scientific">Rotaria magnacalcarata</name>
    <dbReference type="NCBI Taxonomy" id="392030"/>
    <lineage>
        <taxon>Eukaryota</taxon>
        <taxon>Metazoa</taxon>
        <taxon>Spiralia</taxon>
        <taxon>Gnathifera</taxon>
        <taxon>Rotifera</taxon>
        <taxon>Eurotatoria</taxon>
        <taxon>Bdelloidea</taxon>
        <taxon>Philodinida</taxon>
        <taxon>Philodinidae</taxon>
        <taxon>Rotaria</taxon>
    </lineage>
</organism>
<comment type="catalytic activity">
    <reaction evidence="12">
        <text>L-lysyl-[protein] + acetyl-CoA = N(6)-acetyl-L-lysyl-[protein] + CoA + H(+)</text>
        <dbReference type="Rhea" id="RHEA:45948"/>
        <dbReference type="Rhea" id="RHEA-COMP:9752"/>
        <dbReference type="Rhea" id="RHEA-COMP:10731"/>
        <dbReference type="ChEBI" id="CHEBI:15378"/>
        <dbReference type="ChEBI" id="CHEBI:29969"/>
        <dbReference type="ChEBI" id="CHEBI:57287"/>
        <dbReference type="ChEBI" id="CHEBI:57288"/>
        <dbReference type="ChEBI" id="CHEBI:61930"/>
        <dbReference type="EC" id="2.3.1.48"/>
    </reaction>
</comment>
<evidence type="ECO:0000256" key="7">
    <source>
        <dbReference type="ARBA" id="ARBA00022833"/>
    </source>
</evidence>
<comment type="subcellular location">
    <subcellularLocation>
        <location evidence="1 12">Nucleus</location>
    </subcellularLocation>
</comment>
<accession>A0A819KSF5</accession>
<feature type="active site" description="Proton donor/acceptor" evidence="11">
    <location>
        <position position="191"/>
    </location>
</feature>
<evidence type="ECO:0000256" key="3">
    <source>
        <dbReference type="ARBA" id="ARBA00013184"/>
    </source>
</evidence>
<dbReference type="GO" id="GO:0003682">
    <property type="term" value="F:chromatin binding"/>
    <property type="evidence" value="ECO:0007669"/>
    <property type="project" value="TreeGrafter"/>
</dbReference>
<gene>
    <name evidence="14" type="ORF">OVN521_LOCUS12386</name>
    <name evidence="15" type="ORF">UXM345_LOCUS17129</name>
</gene>
<dbReference type="GO" id="GO:0005634">
    <property type="term" value="C:nucleus"/>
    <property type="evidence" value="ECO:0007669"/>
    <property type="project" value="UniProtKB-SubCell"/>
</dbReference>
<dbReference type="PANTHER" id="PTHR10615:SF161">
    <property type="entry name" value="HISTONE ACETYLTRANSFERASE KAT7"/>
    <property type="match status" value="1"/>
</dbReference>
<dbReference type="InterPro" id="IPR002717">
    <property type="entry name" value="HAT_MYST-type"/>
</dbReference>
<protein>
    <recommendedName>
        <fullName evidence="3 12">Histone acetyltransferase</fullName>
        <ecNumber evidence="3 12">2.3.1.48</ecNumber>
    </recommendedName>
</protein>
<evidence type="ECO:0000256" key="8">
    <source>
        <dbReference type="ARBA" id="ARBA00022853"/>
    </source>
</evidence>
<keyword evidence="4" id="KW-0808">Transferase</keyword>
<proteinExistence type="inferred from homology"/>
<keyword evidence="6" id="KW-0863">Zinc-finger</keyword>
<evidence type="ECO:0000313" key="14">
    <source>
        <dbReference type="EMBL" id="CAF3953480.1"/>
    </source>
</evidence>
<feature type="domain" description="MYST-type HAT" evidence="13">
    <location>
        <begin position="13"/>
        <end position="298"/>
    </location>
</feature>
<dbReference type="Gene3D" id="3.40.630.30">
    <property type="match status" value="1"/>
</dbReference>
<keyword evidence="7" id="KW-0862">Zinc</keyword>
<keyword evidence="8" id="KW-0156">Chromatin regulator</keyword>
<reference evidence="14" key="1">
    <citation type="submission" date="2021-02" db="EMBL/GenBank/DDBJ databases">
        <authorList>
            <person name="Nowell W R."/>
        </authorList>
    </citation>
    <scope>NUCLEOTIDE SEQUENCE</scope>
</reference>
<evidence type="ECO:0000256" key="9">
    <source>
        <dbReference type="ARBA" id="ARBA00022990"/>
    </source>
</evidence>
<comment type="caution">
    <text evidence="14">The sequence shown here is derived from an EMBL/GenBank/DDBJ whole genome shotgun (WGS) entry which is preliminary data.</text>
</comment>
<dbReference type="EC" id="2.3.1.48" evidence="3 12"/>
<evidence type="ECO:0000256" key="10">
    <source>
        <dbReference type="ARBA" id="ARBA00023242"/>
    </source>
</evidence>
<dbReference type="AlphaFoldDB" id="A0A819KSF5"/>
<dbReference type="Gene3D" id="1.10.10.10">
    <property type="entry name" value="Winged helix-like DNA-binding domain superfamily/Winged helix DNA-binding domain"/>
    <property type="match status" value="1"/>
</dbReference>
<evidence type="ECO:0000256" key="6">
    <source>
        <dbReference type="ARBA" id="ARBA00022771"/>
    </source>
</evidence>
<dbReference type="InterPro" id="IPR036388">
    <property type="entry name" value="WH-like_DNA-bd_sf"/>
</dbReference>
<evidence type="ECO:0000256" key="5">
    <source>
        <dbReference type="ARBA" id="ARBA00022723"/>
    </source>
</evidence>
<dbReference type="GO" id="GO:0006357">
    <property type="term" value="P:regulation of transcription by RNA polymerase II"/>
    <property type="evidence" value="ECO:0007669"/>
    <property type="project" value="TreeGrafter"/>
</dbReference>
<keyword evidence="10 12" id="KW-0539">Nucleus</keyword>
<dbReference type="PANTHER" id="PTHR10615">
    <property type="entry name" value="HISTONE ACETYLTRANSFERASE"/>
    <property type="match status" value="1"/>
</dbReference>
<sequence>MSNDTSKINNTSTTNKARPWIQTGRYEFETVCRSTLCPKEWLQVEKIYVCEYCLKTTIQGTSARRHHTKCTQTRPPGCLIYTQKDVSVFEVCGWKAKTYCEDLCLIATLFIESKIEIKNVHRFRFYVLTVCHNDNQYEFAGFFSKLQYQERLNVSCLLILPPYRNRGFGSLMVHISYALSRLANIHTGTPERPLSTQGLLCYRKYWKSKIFDYLLTKTNEEQIAINVEIIEASLLFIDISKATSIFTCDIIETLASLNMIRMLEKDKLIIYRSQELLDEYKQKSKETDVRHDIVNFNSRCLTAKSIPAPLPFEHKCKRIKFDDNETVMTFFNYHPSASIEGID</sequence>
<keyword evidence="5" id="KW-0479">Metal-binding</keyword>
<evidence type="ECO:0000256" key="4">
    <source>
        <dbReference type="ARBA" id="ARBA00022679"/>
    </source>
</evidence>
<dbReference type="GO" id="GO:0004402">
    <property type="term" value="F:histone acetyltransferase activity"/>
    <property type="evidence" value="ECO:0007669"/>
    <property type="project" value="InterPro"/>
</dbReference>
<dbReference type="SUPFAM" id="SSF55729">
    <property type="entry name" value="Acyl-CoA N-acyltransferases (Nat)"/>
    <property type="match status" value="1"/>
</dbReference>
<dbReference type="Gene3D" id="3.30.60.60">
    <property type="entry name" value="N-acetyl transferase-like"/>
    <property type="match status" value="1"/>
</dbReference>
<evidence type="ECO:0000259" key="13">
    <source>
        <dbReference type="PROSITE" id="PS51726"/>
    </source>
</evidence>
<dbReference type="EMBL" id="CAJOBF010002195">
    <property type="protein sequence ID" value="CAF4017025.1"/>
    <property type="molecule type" value="Genomic_DNA"/>
</dbReference>
<dbReference type="Pfam" id="PF01853">
    <property type="entry name" value="MOZ_SAS"/>
    <property type="match status" value="1"/>
</dbReference>
<evidence type="ECO:0000256" key="2">
    <source>
        <dbReference type="ARBA" id="ARBA00010107"/>
    </source>
</evidence>
<dbReference type="PROSITE" id="PS51726">
    <property type="entry name" value="MYST_HAT"/>
    <property type="match status" value="1"/>
</dbReference>
<name>A0A819KSF5_9BILA</name>
<evidence type="ECO:0000256" key="1">
    <source>
        <dbReference type="ARBA" id="ARBA00004123"/>
    </source>
</evidence>
<evidence type="ECO:0000256" key="12">
    <source>
        <dbReference type="RuleBase" id="RU361211"/>
    </source>
</evidence>
<dbReference type="InterPro" id="IPR050603">
    <property type="entry name" value="MYST_HAT"/>
</dbReference>
<evidence type="ECO:0000256" key="11">
    <source>
        <dbReference type="PIRSR" id="PIRSR602717-51"/>
    </source>
</evidence>
<comment type="similarity">
    <text evidence="2 12">Belongs to the MYST (SAS/MOZ) family.</text>
</comment>
<dbReference type="GO" id="GO:0003712">
    <property type="term" value="F:transcription coregulator activity"/>
    <property type="evidence" value="ECO:0007669"/>
    <property type="project" value="TreeGrafter"/>
</dbReference>